<dbReference type="Gene3D" id="3.40.50.720">
    <property type="entry name" value="NAD(P)-binding Rossmann-like Domain"/>
    <property type="match status" value="1"/>
</dbReference>
<keyword evidence="1" id="KW-0560">Oxidoreductase</keyword>
<name>A0A5B6T926_9BACT</name>
<dbReference type="PANTHER" id="PTHR43818:SF11">
    <property type="entry name" value="BCDNA.GH03377"/>
    <property type="match status" value="1"/>
</dbReference>
<dbReference type="RefSeq" id="WP_149092617.1">
    <property type="nucleotide sequence ID" value="NZ_VKKY01000003.1"/>
</dbReference>
<sequence>MKKNPQRFLPNRRSFLKGFSLVLGSTAFGFPFFSFGSCQSGGTSGAEQESQPAAENQGNTKKLGIALVGLGGYAEHQLAPALKETQHCYLAGIVTGTPSKIDRWKSEYNIPDKNVYSYENFDQIANNPDIDAVYIVLPNGLHAEYTIRAAKARKHVICEKPMATSVADAQRMLDACRENNVQLTIGYRLHFEPHNKRVMELGQKQVFGKVQSIEARNGFNITGSNPNVWRLDKKLAGGGPLMDMGVYCVQGACYTLGQTPVAVTAKFGEVTHKTHFAEVEQSIDWQMEFADGVIADCSSSYAEGQGLLAGKAANGWWRLSPAYSYSGLQGETSKGKMNYPQVYEQALQMDAQALSFKNKQKLPISGEMGLRDVKILMAIYESARNNGKRVTIS</sequence>
<protein>
    <submittedName>
        <fullName evidence="4">Gfo/Idh/MocA family oxidoreductase</fullName>
    </submittedName>
</protein>
<evidence type="ECO:0000259" key="3">
    <source>
        <dbReference type="Pfam" id="PF22725"/>
    </source>
</evidence>
<proteinExistence type="predicted"/>
<feature type="domain" description="GFO/IDH/MocA-like oxidoreductase" evidence="3">
    <location>
        <begin position="197"/>
        <end position="304"/>
    </location>
</feature>
<evidence type="ECO:0000313" key="4">
    <source>
        <dbReference type="EMBL" id="KAA3436676.1"/>
    </source>
</evidence>
<dbReference type="EMBL" id="VKKY01000003">
    <property type="protein sequence ID" value="KAA3436676.1"/>
    <property type="molecule type" value="Genomic_DNA"/>
</dbReference>
<dbReference type="InterPro" id="IPR050463">
    <property type="entry name" value="Gfo/Idh/MocA_oxidrdct_glycsds"/>
</dbReference>
<dbReference type="InterPro" id="IPR008354">
    <property type="entry name" value="Glc-Fru_OxRdtase_bac"/>
</dbReference>
<feature type="domain" description="Gfo/Idh/MocA-like oxidoreductase N-terminal" evidence="2">
    <location>
        <begin position="64"/>
        <end position="187"/>
    </location>
</feature>
<evidence type="ECO:0000256" key="1">
    <source>
        <dbReference type="ARBA" id="ARBA00023002"/>
    </source>
</evidence>
<keyword evidence="5" id="KW-1185">Reference proteome</keyword>
<dbReference type="PANTHER" id="PTHR43818">
    <property type="entry name" value="BCDNA.GH03377"/>
    <property type="match status" value="1"/>
</dbReference>
<dbReference type="SUPFAM" id="SSF51735">
    <property type="entry name" value="NAD(P)-binding Rossmann-fold domains"/>
    <property type="match status" value="1"/>
</dbReference>
<reference evidence="4 5" key="1">
    <citation type="submission" date="2019-07" db="EMBL/GenBank/DDBJ databases">
        <title>Rufibacter sp. nov., isolated from lake sediment.</title>
        <authorList>
            <person name="Qu J.-H."/>
        </authorList>
    </citation>
    <scope>NUCLEOTIDE SEQUENCE [LARGE SCALE GENOMIC DNA]</scope>
    <source>
        <strain evidence="4 5">NBS58-1</strain>
    </source>
</reference>
<gene>
    <name evidence="4" type="ORF">FOA19_20050</name>
</gene>
<dbReference type="InterPro" id="IPR000683">
    <property type="entry name" value="Gfo/Idh/MocA-like_OxRdtase_N"/>
</dbReference>
<dbReference type="InterPro" id="IPR036291">
    <property type="entry name" value="NAD(P)-bd_dom_sf"/>
</dbReference>
<dbReference type="AlphaFoldDB" id="A0A5B6T926"/>
<dbReference type="PRINTS" id="PR01775">
    <property type="entry name" value="GLFROXRDTASE"/>
</dbReference>
<dbReference type="OrthoDB" id="9795543at2"/>
<dbReference type="Proteomes" id="UP000324133">
    <property type="component" value="Unassembled WGS sequence"/>
</dbReference>
<organism evidence="4 5">
    <name type="scientific">Rufibacter hautae</name>
    <dbReference type="NCBI Taxonomy" id="2595005"/>
    <lineage>
        <taxon>Bacteria</taxon>
        <taxon>Pseudomonadati</taxon>
        <taxon>Bacteroidota</taxon>
        <taxon>Cytophagia</taxon>
        <taxon>Cytophagales</taxon>
        <taxon>Hymenobacteraceae</taxon>
        <taxon>Rufibacter</taxon>
    </lineage>
</organism>
<evidence type="ECO:0000259" key="2">
    <source>
        <dbReference type="Pfam" id="PF01408"/>
    </source>
</evidence>
<comment type="caution">
    <text evidence="4">The sequence shown here is derived from an EMBL/GenBank/DDBJ whole genome shotgun (WGS) entry which is preliminary data.</text>
</comment>
<dbReference type="Gene3D" id="3.30.360.10">
    <property type="entry name" value="Dihydrodipicolinate Reductase, domain 2"/>
    <property type="match status" value="1"/>
</dbReference>
<dbReference type="Pfam" id="PF22725">
    <property type="entry name" value="GFO_IDH_MocA_C3"/>
    <property type="match status" value="1"/>
</dbReference>
<dbReference type="Pfam" id="PF01408">
    <property type="entry name" value="GFO_IDH_MocA"/>
    <property type="match status" value="1"/>
</dbReference>
<dbReference type="SUPFAM" id="SSF55347">
    <property type="entry name" value="Glyceraldehyde-3-phosphate dehydrogenase-like, C-terminal domain"/>
    <property type="match status" value="1"/>
</dbReference>
<dbReference type="GO" id="GO:0016491">
    <property type="term" value="F:oxidoreductase activity"/>
    <property type="evidence" value="ECO:0007669"/>
    <property type="project" value="UniProtKB-KW"/>
</dbReference>
<dbReference type="GO" id="GO:0000166">
    <property type="term" value="F:nucleotide binding"/>
    <property type="evidence" value="ECO:0007669"/>
    <property type="project" value="InterPro"/>
</dbReference>
<evidence type="ECO:0000313" key="5">
    <source>
        <dbReference type="Proteomes" id="UP000324133"/>
    </source>
</evidence>
<dbReference type="InterPro" id="IPR055170">
    <property type="entry name" value="GFO_IDH_MocA-like_dom"/>
</dbReference>
<accession>A0A5B6T926</accession>